<sequence length="335" mass="37104">MQYRPLGRTGVWVSPLCLGAMNFGGPTDEAESIAIINRALDAGINFIDTANVYNAGESERIVGKALKENGRRDQVVLATKVYGKMGDGPNDQGVSRYHIIKACEDSLRRLQTDHIDLYQLHRPSLTVPQDETLRAFDDLVRAGKVRYIGCSTFPAWKVMEALATSERYNLARYISEQPPYNLLDRRIENELIPLAQAHGLAILPWSPLAGGILAGRYASKDAFPAGSRAERANEIFRNRITRRGIEVAQAVGEMAKERGLTASQLALLWVMDQPGVTSPIIGPRTMAHLEDALPLLEMKLADEDRPLFDALVHPGTAVADFHNSNEWMKARIFDA</sequence>
<evidence type="ECO:0000259" key="2">
    <source>
        <dbReference type="Pfam" id="PF00248"/>
    </source>
</evidence>
<proteinExistence type="predicted"/>
<dbReference type="GO" id="GO:0005829">
    <property type="term" value="C:cytosol"/>
    <property type="evidence" value="ECO:0007669"/>
    <property type="project" value="TreeGrafter"/>
</dbReference>
<accession>A0A7C1JC31</accession>
<organism evidence="3">
    <name type="scientific">Caldilinea aerophila</name>
    <dbReference type="NCBI Taxonomy" id="133453"/>
    <lineage>
        <taxon>Bacteria</taxon>
        <taxon>Bacillati</taxon>
        <taxon>Chloroflexota</taxon>
        <taxon>Caldilineae</taxon>
        <taxon>Caldilineales</taxon>
        <taxon>Caldilineaceae</taxon>
        <taxon>Caldilinea</taxon>
    </lineage>
</organism>
<keyword evidence="1" id="KW-0560">Oxidoreductase</keyword>
<dbReference type="FunFam" id="3.20.20.100:FF:000004">
    <property type="entry name" value="Oxidoreductase, aldo/keto reductase"/>
    <property type="match status" value="1"/>
</dbReference>
<feature type="domain" description="NADP-dependent oxidoreductase" evidence="2">
    <location>
        <begin position="15"/>
        <end position="311"/>
    </location>
</feature>
<dbReference type="GO" id="GO:0016491">
    <property type="term" value="F:oxidoreductase activity"/>
    <property type="evidence" value="ECO:0007669"/>
    <property type="project" value="UniProtKB-KW"/>
</dbReference>
<dbReference type="AlphaFoldDB" id="A0A7C1JC31"/>
<dbReference type="CDD" id="cd19087">
    <property type="entry name" value="AKR_AKR12A1_B1_C1"/>
    <property type="match status" value="1"/>
</dbReference>
<gene>
    <name evidence="3" type="ORF">ENQ20_06265</name>
</gene>
<dbReference type="InterPro" id="IPR020471">
    <property type="entry name" value="AKR"/>
</dbReference>
<dbReference type="PRINTS" id="PR00069">
    <property type="entry name" value="ALDKETRDTASE"/>
</dbReference>
<protein>
    <submittedName>
        <fullName evidence="3">Aldo/keto reductase</fullName>
    </submittedName>
</protein>
<dbReference type="PANTHER" id="PTHR43364">
    <property type="entry name" value="NADH-SPECIFIC METHYLGLYOXAL REDUCTASE-RELATED"/>
    <property type="match status" value="1"/>
</dbReference>
<dbReference type="InterPro" id="IPR050523">
    <property type="entry name" value="AKR_Detox_Biosynth"/>
</dbReference>
<dbReference type="EMBL" id="DSMG01000070">
    <property type="protein sequence ID" value="HDX31084.1"/>
    <property type="molecule type" value="Genomic_DNA"/>
</dbReference>
<dbReference type="Pfam" id="PF00248">
    <property type="entry name" value="Aldo_ket_red"/>
    <property type="match status" value="1"/>
</dbReference>
<name>A0A7C1JC31_9CHLR</name>
<evidence type="ECO:0000313" key="3">
    <source>
        <dbReference type="EMBL" id="HDX31084.1"/>
    </source>
</evidence>
<dbReference type="SUPFAM" id="SSF51430">
    <property type="entry name" value="NAD(P)-linked oxidoreductase"/>
    <property type="match status" value="1"/>
</dbReference>
<evidence type="ECO:0000256" key="1">
    <source>
        <dbReference type="ARBA" id="ARBA00023002"/>
    </source>
</evidence>
<dbReference type="InterPro" id="IPR023210">
    <property type="entry name" value="NADP_OxRdtase_dom"/>
</dbReference>
<dbReference type="Gene3D" id="3.20.20.100">
    <property type="entry name" value="NADP-dependent oxidoreductase domain"/>
    <property type="match status" value="1"/>
</dbReference>
<reference evidence="3" key="1">
    <citation type="journal article" date="2020" name="mSystems">
        <title>Genome- and Community-Level Interaction Insights into Carbon Utilization and Element Cycling Functions of Hydrothermarchaeota in Hydrothermal Sediment.</title>
        <authorList>
            <person name="Zhou Z."/>
            <person name="Liu Y."/>
            <person name="Xu W."/>
            <person name="Pan J."/>
            <person name="Luo Z.H."/>
            <person name="Li M."/>
        </authorList>
    </citation>
    <scope>NUCLEOTIDE SEQUENCE [LARGE SCALE GENOMIC DNA]</scope>
    <source>
        <strain evidence="3">SpSt-289</strain>
    </source>
</reference>
<dbReference type="InterPro" id="IPR036812">
    <property type="entry name" value="NAD(P)_OxRdtase_dom_sf"/>
</dbReference>
<dbReference type="PANTHER" id="PTHR43364:SF4">
    <property type="entry name" value="NAD(P)-LINKED OXIDOREDUCTASE SUPERFAMILY PROTEIN"/>
    <property type="match status" value="1"/>
</dbReference>
<comment type="caution">
    <text evidence="3">The sequence shown here is derived from an EMBL/GenBank/DDBJ whole genome shotgun (WGS) entry which is preliminary data.</text>
</comment>